<dbReference type="RefSeq" id="WP_306839367.1">
    <property type="nucleotide sequence ID" value="NZ_JAUSRF010000022.1"/>
</dbReference>
<dbReference type="Proteomes" id="UP001241472">
    <property type="component" value="Unassembled WGS sequence"/>
</dbReference>
<reference evidence="1 2" key="1">
    <citation type="submission" date="2023-07" db="EMBL/GenBank/DDBJ databases">
        <title>Sorghum-associated microbial communities from plants grown in Nebraska, USA.</title>
        <authorList>
            <person name="Schachtman D."/>
        </authorList>
    </citation>
    <scope>NUCLEOTIDE SEQUENCE [LARGE SCALE GENOMIC DNA]</scope>
    <source>
        <strain evidence="1 2">DS1307</strain>
    </source>
</reference>
<comment type="caution">
    <text evidence="1">The sequence shown here is derived from an EMBL/GenBank/DDBJ whole genome shotgun (WGS) entry which is preliminary data.</text>
</comment>
<evidence type="ECO:0000313" key="2">
    <source>
        <dbReference type="Proteomes" id="UP001241472"/>
    </source>
</evidence>
<proteinExistence type="predicted"/>
<protein>
    <submittedName>
        <fullName evidence="1">Uncharacterized protein</fullName>
    </submittedName>
</protein>
<evidence type="ECO:0000313" key="1">
    <source>
        <dbReference type="EMBL" id="MDP9840090.1"/>
    </source>
</evidence>
<keyword evidence="2" id="KW-1185">Reference proteome</keyword>
<organism evidence="1 2">
    <name type="scientific">Neorhizobium huautlense</name>
    <dbReference type="NCBI Taxonomy" id="67774"/>
    <lineage>
        <taxon>Bacteria</taxon>
        <taxon>Pseudomonadati</taxon>
        <taxon>Pseudomonadota</taxon>
        <taxon>Alphaproteobacteria</taxon>
        <taxon>Hyphomicrobiales</taxon>
        <taxon>Rhizobiaceae</taxon>
        <taxon>Rhizobium/Agrobacterium group</taxon>
        <taxon>Neorhizobium</taxon>
    </lineage>
</organism>
<gene>
    <name evidence="1" type="ORF">J2T09_004870</name>
</gene>
<dbReference type="EMBL" id="JAUSRF010000022">
    <property type="protein sequence ID" value="MDP9840090.1"/>
    <property type="molecule type" value="Genomic_DNA"/>
</dbReference>
<sequence>MENGERMGGGTTAHIARIRPDATIDIPQISVSEVKIISAYREGADAALSGAHAFSCPYLDDLENAAKYAAWMEGFGDVRSK</sequence>
<accession>A0ABT9Q029</accession>
<name>A0ABT9Q029_9HYPH</name>